<dbReference type="FunFam" id="3.30.730.10:FF:000001">
    <property type="entry name" value="Ethylene-responsive transcription factor 2"/>
    <property type="match status" value="1"/>
</dbReference>
<feature type="compositionally biased region" description="Basic and acidic residues" evidence="7">
    <location>
        <begin position="133"/>
        <end position="145"/>
    </location>
</feature>
<dbReference type="SMART" id="SM00380">
    <property type="entry name" value="AP2"/>
    <property type="match status" value="1"/>
</dbReference>
<evidence type="ECO:0000256" key="5">
    <source>
        <dbReference type="ARBA" id="ARBA00023163"/>
    </source>
</evidence>
<evidence type="ECO:0000256" key="1">
    <source>
        <dbReference type="ARBA" id="ARBA00004123"/>
    </source>
</evidence>
<dbReference type="Pfam" id="PF00847">
    <property type="entry name" value="AP2"/>
    <property type="match status" value="1"/>
</dbReference>
<dbReference type="Proteomes" id="UP001161247">
    <property type="component" value="Chromosome 3"/>
</dbReference>
<evidence type="ECO:0000256" key="2">
    <source>
        <dbReference type="ARBA" id="ARBA00022821"/>
    </source>
</evidence>
<keyword evidence="3" id="KW-0805">Transcription regulation</keyword>
<evidence type="ECO:0000313" key="10">
    <source>
        <dbReference type="Proteomes" id="UP001161247"/>
    </source>
</evidence>
<comment type="subcellular location">
    <subcellularLocation>
        <location evidence="1">Nucleus</location>
    </subcellularLocation>
</comment>
<dbReference type="InterPro" id="IPR036955">
    <property type="entry name" value="AP2/ERF_dom_sf"/>
</dbReference>
<name>A0AAV1CYV0_OLDCO</name>
<dbReference type="InterPro" id="IPR001471">
    <property type="entry name" value="AP2/ERF_dom"/>
</dbReference>
<keyword evidence="4" id="KW-0238">DNA-binding</keyword>
<evidence type="ECO:0000256" key="7">
    <source>
        <dbReference type="SAM" id="MobiDB-lite"/>
    </source>
</evidence>
<organism evidence="9 10">
    <name type="scientific">Oldenlandia corymbosa var. corymbosa</name>
    <dbReference type="NCBI Taxonomy" id="529605"/>
    <lineage>
        <taxon>Eukaryota</taxon>
        <taxon>Viridiplantae</taxon>
        <taxon>Streptophyta</taxon>
        <taxon>Embryophyta</taxon>
        <taxon>Tracheophyta</taxon>
        <taxon>Spermatophyta</taxon>
        <taxon>Magnoliopsida</taxon>
        <taxon>eudicotyledons</taxon>
        <taxon>Gunneridae</taxon>
        <taxon>Pentapetalae</taxon>
        <taxon>asterids</taxon>
        <taxon>lamiids</taxon>
        <taxon>Gentianales</taxon>
        <taxon>Rubiaceae</taxon>
        <taxon>Rubioideae</taxon>
        <taxon>Spermacoceae</taxon>
        <taxon>Hedyotis-Oldenlandia complex</taxon>
        <taxon>Oldenlandia</taxon>
    </lineage>
</organism>
<dbReference type="InterPro" id="IPR016177">
    <property type="entry name" value="DNA-bd_dom_sf"/>
</dbReference>
<gene>
    <name evidence="9" type="ORF">OLC1_LOCUS9582</name>
</gene>
<feature type="domain" description="AP2/ERF" evidence="8">
    <location>
        <begin position="26"/>
        <end position="84"/>
    </location>
</feature>
<dbReference type="GO" id="GO:0003677">
    <property type="term" value="F:DNA binding"/>
    <property type="evidence" value="ECO:0007669"/>
    <property type="project" value="UniProtKB-KW"/>
</dbReference>
<reference evidence="9" key="1">
    <citation type="submission" date="2023-03" db="EMBL/GenBank/DDBJ databases">
        <authorList>
            <person name="Julca I."/>
        </authorList>
    </citation>
    <scope>NUCLEOTIDE SEQUENCE</scope>
</reference>
<protein>
    <submittedName>
        <fullName evidence="9">OLC1v1036445C1</fullName>
    </submittedName>
</protein>
<dbReference type="CDD" id="cd00018">
    <property type="entry name" value="AP2"/>
    <property type="match status" value="1"/>
</dbReference>
<keyword evidence="10" id="KW-1185">Reference proteome</keyword>
<dbReference type="Gene3D" id="3.30.730.10">
    <property type="entry name" value="AP2/ERF domain"/>
    <property type="match status" value="1"/>
</dbReference>
<evidence type="ECO:0000259" key="8">
    <source>
        <dbReference type="PROSITE" id="PS51032"/>
    </source>
</evidence>
<dbReference type="GO" id="GO:0003700">
    <property type="term" value="F:DNA-binding transcription factor activity"/>
    <property type="evidence" value="ECO:0007669"/>
    <property type="project" value="InterPro"/>
</dbReference>
<dbReference type="GO" id="GO:0005634">
    <property type="term" value="C:nucleus"/>
    <property type="evidence" value="ECO:0007669"/>
    <property type="project" value="UniProtKB-SubCell"/>
</dbReference>
<dbReference type="PRINTS" id="PR00367">
    <property type="entry name" value="ETHRSPELEMNT"/>
</dbReference>
<keyword evidence="5" id="KW-0804">Transcription</keyword>
<dbReference type="AlphaFoldDB" id="A0AAV1CYV0"/>
<dbReference type="PROSITE" id="PS51032">
    <property type="entry name" value="AP2_ERF"/>
    <property type="match status" value="1"/>
</dbReference>
<accession>A0AAV1CYV0</accession>
<dbReference type="GO" id="GO:0006952">
    <property type="term" value="P:defense response"/>
    <property type="evidence" value="ECO:0007669"/>
    <property type="project" value="UniProtKB-KW"/>
</dbReference>
<dbReference type="SUPFAM" id="SSF54171">
    <property type="entry name" value="DNA-binding domain"/>
    <property type="match status" value="1"/>
</dbReference>
<evidence type="ECO:0000256" key="4">
    <source>
        <dbReference type="ARBA" id="ARBA00023125"/>
    </source>
</evidence>
<feature type="region of interest" description="Disordered" evidence="7">
    <location>
        <begin position="122"/>
        <end position="145"/>
    </location>
</feature>
<evidence type="ECO:0000256" key="3">
    <source>
        <dbReference type="ARBA" id="ARBA00023015"/>
    </source>
</evidence>
<evidence type="ECO:0000313" key="9">
    <source>
        <dbReference type="EMBL" id="CAI9099597.1"/>
    </source>
</evidence>
<dbReference type="InterPro" id="IPR044808">
    <property type="entry name" value="ERF_plant"/>
</dbReference>
<dbReference type="EMBL" id="OX459120">
    <property type="protein sequence ID" value="CAI9099597.1"/>
    <property type="molecule type" value="Genomic_DNA"/>
</dbReference>
<sequence length="160" mass="17926">MTGPSSSYSSSFLPDEHISSEKELKNYIGVRKRPWGKFSSEIRDSTRDGKRVWLGTFDTAEEAALAYDQAAFLMRGSLAFLNFPVEKVQESLEAMNIKIPNIHGCNMECSSPAAALKEAHKMKRRKMLSSQEGDGRSSKSEQQLRKHVVDDDVCVLRLGI</sequence>
<proteinExistence type="predicted"/>
<evidence type="ECO:0000256" key="6">
    <source>
        <dbReference type="ARBA" id="ARBA00023242"/>
    </source>
</evidence>
<dbReference type="GO" id="GO:0009873">
    <property type="term" value="P:ethylene-activated signaling pathway"/>
    <property type="evidence" value="ECO:0007669"/>
    <property type="project" value="InterPro"/>
</dbReference>
<dbReference type="PANTHER" id="PTHR31190:SF72">
    <property type="entry name" value="AP2 DOMAIN CONTAINING PROTEIN, EXPRESSED"/>
    <property type="match status" value="1"/>
</dbReference>
<dbReference type="PANTHER" id="PTHR31190">
    <property type="entry name" value="DNA-BINDING DOMAIN"/>
    <property type="match status" value="1"/>
</dbReference>
<keyword evidence="2" id="KW-0611">Plant defense</keyword>
<keyword evidence="6" id="KW-0539">Nucleus</keyword>